<keyword evidence="5" id="KW-0547">Nucleotide-binding</keyword>
<evidence type="ECO:0000256" key="5">
    <source>
        <dbReference type="ARBA" id="ARBA00022741"/>
    </source>
</evidence>
<evidence type="ECO:0000256" key="9">
    <source>
        <dbReference type="PIRSR" id="PIRSR605093-1"/>
    </source>
</evidence>
<dbReference type="Pfam" id="PF03431">
    <property type="entry name" value="RNA_replicase_B"/>
    <property type="match status" value="1"/>
</dbReference>
<dbReference type="RefSeq" id="YP_010769923.1">
    <property type="nucleotide sequence ID" value="NC_074110.1"/>
</dbReference>
<evidence type="ECO:0000256" key="1">
    <source>
        <dbReference type="ARBA" id="ARBA00012494"/>
    </source>
</evidence>
<feature type="binding site" evidence="9">
    <location>
        <position position="302"/>
    </location>
    <ligand>
        <name>Mg(2+)</name>
        <dbReference type="ChEBI" id="CHEBI:18420"/>
        <label>2</label>
    </ligand>
</feature>
<evidence type="ECO:0000256" key="6">
    <source>
        <dbReference type="ARBA" id="ARBA00022953"/>
    </source>
</evidence>
<dbReference type="InterPro" id="IPR043502">
    <property type="entry name" value="DNA/RNA_pol_sf"/>
</dbReference>
<comment type="catalytic activity">
    <reaction evidence="8">
        <text>RNA(n) + a ribonucleoside 5'-triphosphate = RNA(n+1) + diphosphate</text>
        <dbReference type="Rhea" id="RHEA:21248"/>
        <dbReference type="Rhea" id="RHEA-COMP:14527"/>
        <dbReference type="Rhea" id="RHEA-COMP:17342"/>
        <dbReference type="ChEBI" id="CHEBI:33019"/>
        <dbReference type="ChEBI" id="CHEBI:61557"/>
        <dbReference type="ChEBI" id="CHEBI:140395"/>
        <dbReference type="EC" id="2.7.7.48"/>
    </reaction>
</comment>
<keyword evidence="9" id="KW-0479">Metal-binding</keyword>
<evidence type="ECO:0000256" key="3">
    <source>
        <dbReference type="ARBA" id="ARBA00022679"/>
    </source>
</evidence>
<evidence type="ECO:0000256" key="7">
    <source>
        <dbReference type="ARBA" id="ARBA00030248"/>
    </source>
</evidence>
<dbReference type="Proteomes" id="UP000680657">
    <property type="component" value="Segment"/>
</dbReference>
<dbReference type="EMBL" id="BK013382">
    <property type="protein sequence ID" value="DAD49928.1"/>
    <property type="molecule type" value="Genomic_RNA"/>
</dbReference>
<proteinExistence type="predicted"/>
<keyword evidence="4" id="KW-0548">Nucleotidyltransferase</keyword>
<feature type="binding site" evidence="9">
    <location>
        <position position="386"/>
    </location>
    <ligand>
        <name>Mg(2+)</name>
        <dbReference type="ChEBI" id="CHEBI:18420"/>
        <label>2</label>
    </ligand>
</feature>
<dbReference type="InterPro" id="IPR007096">
    <property type="entry name" value="RNA-dir_Rpol_cat_phage"/>
</dbReference>
<feature type="non-terminal residue" evidence="11">
    <location>
        <position position="525"/>
    </location>
</feature>
<keyword evidence="2 11" id="KW-0696">RNA-directed RNA polymerase</keyword>
<dbReference type="GeneID" id="80399079"/>
<evidence type="ECO:0000313" key="11">
    <source>
        <dbReference type="EMBL" id="DAD49928.1"/>
    </source>
</evidence>
<evidence type="ECO:0000256" key="4">
    <source>
        <dbReference type="ARBA" id="ARBA00022695"/>
    </source>
</evidence>
<evidence type="ECO:0000313" key="12">
    <source>
        <dbReference type="Proteomes" id="UP000680657"/>
    </source>
</evidence>
<keyword evidence="9" id="KW-0460">Magnesium</keyword>
<dbReference type="GO" id="GO:0003968">
    <property type="term" value="F:RNA-directed RNA polymerase activity"/>
    <property type="evidence" value="ECO:0007669"/>
    <property type="project" value="UniProtKB-KW"/>
</dbReference>
<keyword evidence="6" id="KW-0693">Viral RNA replication</keyword>
<comment type="cofactor">
    <cofactor evidence="9">
        <name>Mg(2+)</name>
        <dbReference type="ChEBI" id="CHEBI:18420"/>
    </cofactor>
    <text evidence="9">Binds 2 Mg(2+) per subunit.</text>
</comment>
<dbReference type="PROSITE" id="PS50522">
    <property type="entry name" value="RDRP_PHAGE"/>
    <property type="match status" value="1"/>
</dbReference>
<reference evidence="11" key="1">
    <citation type="submission" date="2020-09" db="EMBL/GenBank/DDBJ databases">
        <title>Leviviricetes taxonomy.</title>
        <authorList>
            <person name="Stockdale S.R."/>
            <person name="Callanan J."/>
            <person name="Adriaenssens E.M."/>
            <person name="Kuhn J.H."/>
            <person name="Rumnieks J."/>
            <person name="Shkoporov A."/>
            <person name="Draper L.A."/>
            <person name="Ross P."/>
            <person name="Hill C."/>
        </authorList>
    </citation>
    <scope>NUCLEOTIDE SEQUENCE</scope>
</reference>
<accession>A0A8S5KXI9</accession>
<dbReference type="EC" id="2.7.7.48" evidence="1"/>
<evidence type="ECO:0000256" key="2">
    <source>
        <dbReference type="ARBA" id="ARBA00022484"/>
    </source>
</evidence>
<evidence type="ECO:0000259" key="10">
    <source>
        <dbReference type="PROSITE" id="PS50522"/>
    </source>
</evidence>
<feature type="domain" description="RdRp catalytic" evidence="10">
    <location>
        <begin position="287"/>
        <end position="418"/>
    </location>
</feature>
<dbReference type="GO" id="GO:0046872">
    <property type="term" value="F:metal ion binding"/>
    <property type="evidence" value="ECO:0007669"/>
    <property type="project" value="UniProtKB-KW"/>
</dbReference>
<sequence length="525" mass="58545">MRLSRWNQVLTPNQHSEVAITLALMSCHRTTHPDSLHIEGAIQRRDWLWISNFELDYRDHTMQSALHCRQALAYFTKDATLENGLDKEARARLKFDEAELLCKETNYIFKSVARGEFKFSPRVEAVLYTATQKIARILGDVPSLDTLRIHFGPGATTQIPRSKANARAKLGSPFACSSDLLPGVSRLLGEMPGWVERAARPPCLSGDGLYWRLHSHQCESESTGATTVPVEIHDGIVAFVPKSAKIYRTISVEPSLNTVAQLGVGEYMAQRLRREGVDIRDQVPNQVLARQGSLDGSLATADLSSASDTIATELVASLLPLDWFFFLKGFRSSNVTMPDGSRVSLQKFSSMGNGFTFPLETLIFYALAKACQDITGIEGPLRVYGDDIVVPTGVFGLLSEVLTAVGFLLNKDKSFSTGPFRESCGKDYFSGFDIRPVYISVKEKPHRLLVADLYTLHNFFVQHGMDDERLFILSLLDPSLQIYGPDNYGDGHLHGNWNPRPHKREDGYAGYVFDTFSWAPVRTTD</sequence>
<dbReference type="SUPFAM" id="SSF56672">
    <property type="entry name" value="DNA/RNA polymerases"/>
    <property type="match status" value="1"/>
</dbReference>
<gene>
    <name evidence="11" type="primary">ESO010_3</name>
</gene>
<name>A0A8S5KXI9_9VIRU</name>
<keyword evidence="3" id="KW-0808">Transferase</keyword>
<dbReference type="GO" id="GO:0039694">
    <property type="term" value="P:viral RNA genome replication"/>
    <property type="evidence" value="ECO:0007669"/>
    <property type="project" value="InterPro"/>
</dbReference>
<dbReference type="KEGG" id="vg:80399079"/>
<feature type="binding site" evidence="9">
    <location>
        <position position="387"/>
    </location>
    <ligand>
        <name>Mg(2+)</name>
        <dbReference type="ChEBI" id="CHEBI:18420"/>
        <label>2</label>
    </ligand>
</feature>
<organism evidence="11 12">
    <name type="scientific">ssRNA phage ESO010</name>
    <dbReference type="NCBI Taxonomy" id="2786010"/>
    <lineage>
        <taxon>Viruses</taxon>
        <taxon>Riboviria</taxon>
        <taxon>Orthornavirae</taxon>
        <taxon>Lenarviricota</taxon>
        <taxon>Leviviricetes</taxon>
        <taxon>Norzivirales</taxon>
        <taxon>Fiersviridae</taxon>
        <taxon>Swihdzovirus</taxon>
        <taxon>Swihdzovirus paludicola</taxon>
    </lineage>
</organism>
<evidence type="ECO:0000256" key="8">
    <source>
        <dbReference type="ARBA" id="ARBA00048744"/>
    </source>
</evidence>
<protein>
    <recommendedName>
        <fullName evidence="1">RNA-directed RNA polymerase</fullName>
        <ecNumber evidence="1">2.7.7.48</ecNumber>
    </recommendedName>
    <alternativeName>
        <fullName evidence="7">RNA replicase beta chain</fullName>
    </alternativeName>
</protein>
<keyword evidence="12" id="KW-1185">Reference proteome</keyword>
<dbReference type="GO" id="GO:0000166">
    <property type="term" value="F:nucleotide binding"/>
    <property type="evidence" value="ECO:0007669"/>
    <property type="project" value="UniProtKB-KW"/>
</dbReference>
<dbReference type="InterPro" id="IPR005093">
    <property type="entry name" value="RNArep_beta"/>
</dbReference>